<feature type="transmembrane region" description="Helical" evidence="1">
    <location>
        <begin position="31"/>
        <end position="58"/>
    </location>
</feature>
<sequence>MKKITLLLSILGLVLLTGATAWVGAGAVARAVVSIGVIGFAATVACQLATDLMLGIAWSTACRGIGLRHLL</sequence>
<keyword evidence="1" id="KW-0812">Transmembrane</keyword>
<dbReference type="Proteomes" id="UP000585665">
    <property type="component" value="Unassembled WGS sequence"/>
</dbReference>
<keyword evidence="3" id="KW-1185">Reference proteome</keyword>
<evidence type="ECO:0000313" key="2">
    <source>
        <dbReference type="EMBL" id="NVN41908.1"/>
    </source>
</evidence>
<evidence type="ECO:0000256" key="1">
    <source>
        <dbReference type="SAM" id="Phobius"/>
    </source>
</evidence>
<feature type="non-terminal residue" evidence="2">
    <location>
        <position position="71"/>
    </location>
</feature>
<dbReference type="AlphaFoldDB" id="A0A850PD41"/>
<name>A0A850PD41_9PROT</name>
<protein>
    <submittedName>
        <fullName evidence="2">HpnL family protein</fullName>
    </submittedName>
</protein>
<gene>
    <name evidence="2" type="ORF">HUK82_15270</name>
</gene>
<organism evidence="2 3">
    <name type="scientific">Ameyamaea chiangmaiensis</name>
    <dbReference type="NCBI Taxonomy" id="442969"/>
    <lineage>
        <taxon>Bacteria</taxon>
        <taxon>Pseudomonadati</taxon>
        <taxon>Pseudomonadota</taxon>
        <taxon>Alphaproteobacteria</taxon>
        <taxon>Acetobacterales</taxon>
        <taxon>Acetobacteraceae</taxon>
        <taxon>Ameyamaea</taxon>
    </lineage>
</organism>
<proteinExistence type="predicted"/>
<keyword evidence="1" id="KW-1133">Transmembrane helix</keyword>
<reference evidence="2 3" key="1">
    <citation type="submission" date="2020-06" db="EMBL/GenBank/DDBJ databases">
        <title>Description of novel acetic acid bacteria.</title>
        <authorList>
            <person name="Sombolestani A."/>
        </authorList>
    </citation>
    <scope>NUCLEOTIDE SEQUENCE [LARGE SCALE GENOMIC DNA]</scope>
    <source>
        <strain evidence="2 3">LMG 27010</strain>
    </source>
</reference>
<dbReference type="EMBL" id="JABXXR010000211">
    <property type="protein sequence ID" value="NVN41908.1"/>
    <property type="molecule type" value="Genomic_DNA"/>
</dbReference>
<accession>A0A850PD41</accession>
<evidence type="ECO:0000313" key="3">
    <source>
        <dbReference type="Proteomes" id="UP000585665"/>
    </source>
</evidence>
<keyword evidence="1" id="KW-0472">Membrane</keyword>
<comment type="caution">
    <text evidence="2">The sequence shown here is derived from an EMBL/GenBank/DDBJ whole genome shotgun (WGS) entry which is preliminary data.</text>
</comment>